<dbReference type="Gene3D" id="1.10.3290.10">
    <property type="entry name" value="Fido-like domain"/>
    <property type="match status" value="1"/>
</dbReference>
<evidence type="ECO:0000256" key="2">
    <source>
        <dbReference type="PIRSR" id="PIRSR640198-2"/>
    </source>
</evidence>
<name>A0A221KH67_VITFI</name>
<proteinExistence type="predicted"/>
<dbReference type="KEGG" id="vff:VITFI_CDS2579"/>
<sequence>MAEQKNTAPTQTEHNSRPLKIFAMEEGRLNMNAVGYAYLQAQAELPGSADFLGPWQARLAATQRIERLPDGTLLVPPRLAPPPGDLLQHALFALKHEGVRLDVLAACLPRLNPQSLVQAFQAAPNGVYIRKLCHLWEGLRGQPLPGLDNPGVAAAYAPLFDPDEWLTGPIRRDPRWRIDFNGLGDWTFCPQVRKTPALLALLNQDVLGQAHAFAESVGQAMLDRAIHWAYLSETEGSLAIEGEAPSADKAARFASVLRRAHEPRALTEEWLAELQNALISTPWAQEMQFRTEQNRLQGAALGAAGVSYVPPWPDLAVELMAGLMRLANQRPASLDVLAHAAVVSFTFVFIHPFMDGNGRLSRYLIHHCLGQSGRLPPPFLLPISVAMRKHEAHYLAALTAFSRPARQLCNVTWAGDEHYSYAWVDGAAAWFRYMDVTPGVEFVLAMAQAALDVHLREEVAFLALFDRVKRHIDARYDLRGSDLATLIVTIHQNAGVLSNNRRKRFAEHVPAEVLDAIETTVQAALRGPLPEEDPS</sequence>
<dbReference type="PANTHER" id="PTHR13504:SF38">
    <property type="entry name" value="FIDO DOMAIN-CONTAINING PROTEIN"/>
    <property type="match status" value="1"/>
</dbReference>
<dbReference type="PANTHER" id="PTHR13504">
    <property type="entry name" value="FIDO DOMAIN-CONTAINING PROTEIN DDB_G0283145"/>
    <property type="match status" value="1"/>
</dbReference>
<keyword evidence="5" id="KW-1185">Reference proteome</keyword>
<accession>A0A221KH67</accession>
<dbReference type="Pfam" id="PF02661">
    <property type="entry name" value="Fic"/>
    <property type="match status" value="1"/>
</dbReference>
<gene>
    <name evidence="4" type="ORF">VITFI_CDS2579</name>
</gene>
<dbReference type="SUPFAM" id="SSF140931">
    <property type="entry name" value="Fic-like"/>
    <property type="match status" value="1"/>
</dbReference>
<evidence type="ECO:0000313" key="5">
    <source>
        <dbReference type="Proteomes" id="UP000199729"/>
    </source>
</evidence>
<dbReference type="PROSITE" id="PS51459">
    <property type="entry name" value="FIDO"/>
    <property type="match status" value="1"/>
</dbReference>
<evidence type="ECO:0000259" key="3">
    <source>
        <dbReference type="PROSITE" id="PS51459"/>
    </source>
</evidence>
<evidence type="ECO:0000313" key="4">
    <source>
        <dbReference type="EMBL" id="ASM78356.1"/>
    </source>
</evidence>
<keyword evidence="2" id="KW-0547">Nucleotide-binding</keyword>
<protein>
    <submittedName>
        <fullName evidence="4">cAMP-induced filamentation protein</fullName>
    </submittedName>
</protein>
<dbReference type="InterPro" id="IPR003812">
    <property type="entry name" value="Fido"/>
</dbReference>
<dbReference type="GO" id="GO:0005524">
    <property type="term" value="F:ATP binding"/>
    <property type="evidence" value="ECO:0007669"/>
    <property type="project" value="UniProtKB-KW"/>
</dbReference>
<keyword evidence="2" id="KW-0067">ATP-binding</keyword>
<feature type="active site" evidence="1">
    <location>
        <position position="351"/>
    </location>
</feature>
<evidence type="ECO:0000256" key="1">
    <source>
        <dbReference type="PIRSR" id="PIRSR640198-1"/>
    </source>
</evidence>
<dbReference type="Proteomes" id="UP000199729">
    <property type="component" value="Chromosome"/>
</dbReference>
<dbReference type="EMBL" id="CP022423">
    <property type="protein sequence ID" value="ASM78356.1"/>
    <property type="molecule type" value="Genomic_DNA"/>
</dbReference>
<dbReference type="AlphaFoldDB" id="A0A221KH67"/>
<feature type="binding site" evidence="2">
    <location>
        <begin position="355"/>
        <end position="362"/>
    </location>
    <ligand>
        <name>ATP</name>
        <dbReference type="ChEBI" id="CHEBI:30616"/>
    </ligand>
</feature>
<dbReference type="InterPro" id="IPR036597">
    <property type="entry name" value="Fido-like_dom_sf"/>
</dbReference>
<feature type="domain" description="Fido" evidence="3">
    <location>
        <begin position="266"/>
        <end position="416"/>
    </location>
</feature>
<reference evidence="4 5" key="1">
    <citation type="submission" date="2017-07" db="EMBL/GenBank/DDBJ databases">
        <title>Complete Genome Sequence of the cosmetic ferment Vitreoscilla filiformis (ATCC15551).</title>
        <authorList>
            <person name="Contreras S."/>
            <person name="Sagory-Zalkind P."/>
            <person name="Blanquart H."/>
            <person name="Iltis A."/>
            <person name="Morand S.C."/>
        </authorList>
    </citation>
    <scope>NUCLEOTIDE SEQUENCE [LARGE SCALE GENOMIC DNA]</scope>
    <source>
        <strain evidence="4 5">ATCC 15551</strain>
    </source>
</reference>
<organism evidence="4 5">
    <name type="scientific">Vitreoscilla filiformis</name>
    <dbReference type="NCBI Taxonomy" id="63"/>
    <lineage>
        <taxon>Bacteria</taxon>
        <taxon>Pseudomonadati</taxon>
        <taxon>Pseudomonadota</taxon>
        <taxon>Betaproteobacteria</taxon>
        <taxon>Neisseriales</taxon>
        <taxon>Neisseriaceae</taxon>
        <taxon>Vitreoscilla</taxon>
    </lineage>
</organism>
<dbReference type="InterPro" id="IPR040198">
    <property type="entry name" value="Fido_containing"/>
</dbReference>